<dbReference type="KEGG" id="ccah:DWG20_03225"/>
<sequence length="165" mass="19139">MKKAYLDNVLVCAIYSDDQKGESAALVKILEAYDQHRLELVTSQVTKEEIDKCPEEWKKKHNQTYDRLNKVKYVEAHELKGYNIQDNQFGFLASPRMDDHPTFTRLQQIGLDENDAKHVMQAIESNCDVFLTCDKITILKYRSEIETEFPSIKLMLPSELVPILT</sequence>
<dbReference type="Proteomes" id="UP000254537">
    <property type="component" value="Chromosome"/>
</dbReference>
<evidence type="ECO:0008006" key="3">
    <source>
        <dbReference type="Google" id="ProtNLM"/>
    </source>
</evidence>
<dbReference type="InterPro" id="IPR029060">
    <property type="entry name" value="PIN-like_dom_sf"/>
</dbReference>
<dbReference type="SUPFAM" id="SSF88723">
    <property type="entry name" value="PIN domain-like"/>
    <property type="match status" value="1"/>
</dbReference>
<evidence type="ECO:0000313" key="2">
    <source>
        <dbReference type="Proteomes" id="UP000254537"/>
    </source>
</evidence>
<reference evidence="1 2" key="1">
    <citation type="submission" date="2018-07" db="EMBL/GenBank/DDBJ databases">
        <title>Crenobacter cavernae sp. nov., isolated from a karst cave.</title>
        <authorList>
            <person name="Zhu H."/>
        </authorList>
    </citation>
    <scope>NUCLEOTIDE SEQUENCE [LARGE SCALE GENOMIC DNA]</scope>
    <source>
        <strain evidence="1 2">K1W11S-77</strain>
    </source>
</reference>
<evidence type="ECO:0000313" key="1">
    <source>
        <dbReference type="EMBL" id="AXK38514.1"/>
    </source>
</evidence>
<organism evidence="1 2">
    <name type="scientific">Crenobacter cavernae</name>
    <dbReference type="NCBI Taxonomy" id="2290923"/>
    <lineage>
        <taxon>Bacteria</taxon>
        <taxon>Pseudomonadati</taxon>
        <taxon>Pseudomonadota</taxon>
        <taxon>Betaproteobacteria</taxon>
        <taxon>Neisseriales</taxon>
        <taxon>Neisseriaceae</taxon>
        <taxon>Crenobacter</taxon>
    </lineage>
</organism>
<accession>A0A345Y3L2</accession>
<gene>
    <name evidence="1" type="ORF">DWG20_03225</name>
</gene>
<name>A0A345Y3L2_9NEIS</name>
<protein>
    <recommendedName>
        <fullName evidence="3">PIN domain-containing protein</fullName>
    </recommendedName>
</protein>
<dbReference type="EMBL" id="CP031337">
    <property type="protein sequence ID" value="AXK38514.1"/>
    <property type="molecule type" value="Genomic_DNA"/>
</dbReference>
<proteinExistence type="predicted"/>
<dbReference type="AlphaFoldDB" id="A0A345Y3L2"/>
<dbReference type="RefSeq" id="WP_115432454.1">
    <property type="nucleotide sequence ID" value="NZ_CP031337.1"/>
</dbReference>